<dbReference type="PANTHER" id="PTHR21398">
    <property type="entry name" value="AGAP007094-PA"/>
    <property type="match status" value="1"/>
</dbReference>
<feature type="region of interest" description="Disordered" evidence="1">
    <location>
        <begin position="94"/>
        <end position="150"/>
    </location>
</feature>
<dbReference type="VEuPathDB" id="VectorBase:LLOJ002924"/>
<evidence type="ECO:0000313" key="4">
    <source>
        <dbReference type="EnsemblMetazoa" id="LLOJ002924-PA"/>
    </source>
</evidence>
<dbReference type="InterPro" id="IPR006631">
    <property type="entry name" value="DM4_12"/>
</dbReference>
<feature type="chain" id="PRO_5044555268" evidence="2">
    <location>
        <begin position="19"/>
        <end position="420"/>
    </location>
</feature>
<dbReference type="Pfam" id="PF07841">
    <property type="entry name" value="DM4_12"/>
    <property type="match status" value="2"/>
</dbReference>
<dbReference type="PANTHER" id="PTHR21398:SF22">
    <property type="entry name" value="IP12060P-RELATED"/>
    <property type="match status" value="1"/>
</dbReference>
<accession>A0A1B0CF04</accession>
<feature type="compositionally biased region" description="Basic and acidic residues" evidence="1">
    <location>
        <begin position="111"/>
        <end position="124"/>
    </location>
</feature>
<reference evidence="4" key="3">
    <citation type="submission" date="2020-05" db="UniProtKB">
        <authorList>
            <consortium name="EnsemblMetazoa"/>
        </authorList>
    </citation>
    <scope>IDENTIFICATION</scope>
    <source>
        <strain evidence="4">Jacobina</strain>
    </source>
</reference>
<name>A0A1B0CF04_LUTLO</name>
<evidence type="ECO:0000256" key="1">
    <source>
        <dbReference type="SAM" id="MobiDB-lite"/>
    </source>
</evidence>
<reference evidence="3" key="2">
    <citation type="journal article" date="2020" name="BMC">
        <title>Leishmania infection induces a limited differential gene expression in the sand fly midgut.</title>
        <authorList>
            <person name="Coutinho-Abreu I.V."/>
            <person name="Serafim T.D."/>
            <person name="Meneses C."/>
            <person name="Kamhawi S."/>
            <person name="Oliveira F."/>
            <person name="Valenzuela J.G."/>
        </authorList>
    </citation>
    <scope>NUCLEOTIDE SEQUENCE</scope>
    <source>
        <strain evidence="3">Jacobina</strain>
        <tissue evidence="3">Midgut</tissue>
    </source>
</reference>
<evidence type="ECO:0000256" key="2">
    <source>
        <dbReference type="SAM" id="SignalP"/>
    </source>
</evidence>
<dbReference type="EMBL" id="AJWK01009488">
    <property type="status" value="NOT_ANNOTATED_CDS"/>
    <property type="molecule type" value="Genomic_DNA"/>
</dbReference>
<proteinExistence type="predicted"/>
<dbReference type="VEuPathDB" id="VectorBase:LLONM1_000668"/>
<sequence>MKATEFLAIFATLANLRAIVGNTEVISREKRLIYPVGADVGVLVAIAVPLDLPQRSVFVSYNFEANYPPPTLASDIIPGPLKYFEIPDYRGIGRNNDASDAESQEIGNKTITEESRSDRQMKDNVDEDESSTEGTTESTEKYTKNPHKRDVSESLLTRKKIYKILESKLQNHGYRGRACLLRSICESAEGPIHELNGVIGDVFHIILTPSSSVREDIHEEYYRAEELGRKGECSKYKKYCPQCILDYISDLMHIMEKRTLVFPPGSVITFIIAIAIPVDLINRHVFNSFNFAANYGVPTNSTHYTRIPGRFPDYLARSGSNIVNRKWMYRMASNYLRNFGFNGTSCLLRAICEASEDPLDVRNGLHGEILQIILTPSSSEDENLPAPFYEAEERGKLNNCGHYTEICPQSPLDFFSILNS</sequence>
<protein>
    <submittedName>
        <fullName evidence="3">Putative secreted protein</fullName>
    </submittedName>
</protein>
<organism evidence="4 5">
    <name type="scientific">Lutzomyia longipalpis</name>
    <name type="common">Sand fly</name>
    <dbReference type="NCBI Taxonomy" id="7200"/>
    <lineage>
        <taxon>Eukaryota</taxon>
        <taxon>Metazoa</taxon>
        <taxon>Ecdysozoa</taxon>
        <taxon>Arthropoda</taxon>
        <taxon>Hexapoda</taxon>
        <taxon>Insecta</taxon>
        <taxon>Pterygota</taxon>
        <taxon>Neoptera</taxon>
        <taxon>Endopterygota</taxon>
        <taxon>Diptera</taxon>
        <taxon>Nematocera</taxon>
        <taxon>Psychodoidea</taxon>
        <taxon>Psychodidae</taxon>
        <taxon>Lutzomyia</taxon>
        <taxon>Lutzomyia</taxon>
    </lineage>
</organism>
<feature type="compositionally biased region" description="Basic and acidic residues" evidence="1">
    <location>
        <begin position="138"/>
        <end position="150"/>
    </location>
</feature>
<keyword evidence="5" id="KW-1185">Reference proteome</keyword>
<feature type="signal peptide" evidence="2">
    <location>
        <begin position="1"/>
        <end position="18"/>
    </location>
</feature>
<dbReference type="EMBL" id="GITU01004381">
    <property type="protein sequence ID" value="MBC1173084.1"/>
    <property type="molecule type" value="Transcribed_RNA"/>
</dbReference>
<dbReference type="EnsemblMetazoa" id="LLOJ002924-RA">
    <property type="protein sequence ID" value="LLOJ002924-PA"/>
    <property type="gene ID" value="LLOJ002924"/>
</dbReference>
<evidence type="ECO:0000313" key="5">
    <source>
        <dbReference type="Proteomes" id="UP000092461"/>
    </source>
</evidence>
<dbReference type="AlphaFoldDB" id="A0A1B0CF04"/>
<dbReference type="Proteomes" id="UP000092461">
    <property type="component" value="Unassembled WGS sequence"/>
</dbReference>
<keyword evidence="2" id="KW-0732">Signal</keyword>
<evidence type="ECO:0000313" key="3">
    <source>
        <dbReference type="EMBL" id="MBC1173084.1"/>
    </source>
</evidence>
<reference evidence="5" key="1">
    <citation type="submission" date="2012-05" db="EMBL/GenBank/DDBJ databases">
        <title>Whole Genome Assembly of Lutzomyia longipalpis.</title>
        <authorList>
            <person name="Richards S."/>
            <person name="Qu C."/>
            <person name="Dillon R."/>
            <person name="Worley K."/>
            <person name="Scherer S."/>
            <person name="Batterton M."/>
            <person name="Taylor A."/>
            <person name="Hawes A."/>
            <person name="Hernandez B."/>
            <person name="Kovar C."/>
            <person name="Mandapat C."/>
            <person name="Pham C."/>
            <person name="Qu C."/>
            <person name="Jing C."/>
            <person name="Bess C."/>
            <person name="Bandaranaike D."/>
            <person name="Ngo D."/>
            <person name="Ongeri F."/>
            <person name="Arias F."/>
            <person name="Lara F."/>
            <person name="Weissenberger G."/>
            <person name="Kamau G."/>
            <person name="Han H."/>
            <person name="Shen H."/>
            <person name="Dinh H."/>
            <person name="Khalil I."/>
            <person name="Jones J."/>
            <person name="Shafer J."/>
            <person name="Jayaseelan J."/>
            <person name="Quiroz J."/>
            <person name="Blankenburg K."/>
            <person name="Nguyen L."/>
            <person name="Jackson L."/>
            <person name="Francisco L."/>
            <person name="Tang L.-Y."/>
            <person name="Pu L.-L."/>
            <person name="Perales L."/>
            <person name="Lorensuhewa L."/>
            <person name="Munidasa M."/>
            <person name="Coyle M."/>
            <person name="Taylor M."/>
            <person name="Puazo M."/>
            <person name="Firestine M."/>
            <person name="Scheel M."/>
            <person name="Javaid M."/>
            <person name="Wang M."/>
            <person name="Li M."/>
            <person name="Tabassum N."/>
            <person name="Saada N."/>
            <person name="Osuji N."/>
            <person name="Aqrawi P."/>
            <person name="Fu Q."/>
            <person name="Thornton R."/>
            <person name="Raj R."/>
            <person name="Goodspeed R."/>
            <person name="Mata R."/>
            <person name="Najjar R."/>
            <person name="Gubbala S."/>
            <person name="Lee S."/>
            <person name="Denson S."/>
            <person name="Patil S."/>
            <person name="Macmil S."/>
            <person name="Qi S."/>
            <person name="Matskevitch T."/>
            <person name="Palculict T."/>
            <person name="Mathew T."/>
            <person name="Vee V."/>
            <person name="Velamala V."/>
            <person name="Korchina V."/>
            <person name="Cai W."/>
            <person name="Liu W."/>
            <person name="Dai W."/>
            <person name="Zou X."/>
            <person name="Zhu Y."/>
            <person name="Zhang Y."/>
            <person name="Wu Y.-Q."/>
            <person name="Xin Y."/>
            <person name="Nazarath L."/>
            <person name="Kovar C."/>
            <person name="Han Y."/>
            <person name="Muzny D."/>
            <person name="Gibbs R."/>
        </authorList>
    </citation>
    <scope>NUCLEOTIDE SEQUENCE [LARGE SCALE GENOMIC DNA]</scope>
    <source>
        <strain evidence="5">Jacobina</strain>
    </source>
</reference>
<dbReference type="SMART" id="SM00718">
    <property type="entry name" value="DM4_12"/>
    <property type="match status" value="2"/>
</dbReference>